<feature type="transmembrane region" description="Helical" evidence="14">
    <location>
        <begin position="160"/>
        <end position="180"/>
    </location>
</feature>
<evidence type="ECO:0000256" key="3">
    <source>
        <dbReference type="ARBA" id="ARBA00012292"/>
    </source>
</evidence>
<evidence type="ECO:0000256" key="10">
    <source>
        <dbReference type="ARBA" id="ARBA00030253"/>
    </source>
</evidence>
<feature type="transmembrane region" description="Helical" evidence="14">
    <location>
        <begin position="239"/>
        <end position="263"/>
    </location>
</feature>
<comment type="miscellaneous">
    <text evidence="14">Carbon 2 of the heme B porphyrin ring is defined according to the Fischer nomenclature.</text>
</comment>
<dbReference type="HAMAP" id="MF_00154">
    <property type="entry name" value="CyoE_CtaB"/>
    <property type="match status" value="1"/>
</dbReference>
<feature type="transmembrane region" description="Helical" evidence="14">
    <location>
        <begin position="116"/>
        <end position="139"/>
    </location>
</feature>
<dbReference type="Gene3D" id="1.10.357.140">
    <property type="entry name" value="UbiA prenyltransferase"/>
    <property type="match status" value="1"/>
</dbReference>
<evidence type="ECO:0000256" key="8">
    <source>
        <dbReference type="ARBA" id="ARBA00023133"/>
    </source>
</evidence>
<dbReference type="EMBL" id="CM001484">
    <property type="protein sequence ID" value="EIE98734.1"/>
    <property type="molecule type" value="Genomic_DNA"/>
</dbReference>
<evidence type="ECO:0000256" key="1">
    <source>
        <dbReference type="ARBA" id="ARBA00004651"/>
    </source>
</evidence>
<dbReference type="InterPro" id="IPR000537">
    <property type="entry name" value="UbiA_prenyltransferase"/>
</dbReference>
<feature type="transmembrane region" description="Helical" evidence="14">
    <location>
        <begin position="284"/>
        <end position="302"/>
    </location>
</feature>
<dbReference type="PANTHER" id="PTHR43448:SF7">
    <property type="entry name" value="4-HYDROXYBENZOATE SOLANESYLTRANSFERASE"/>
    <property type="match status" value="1"/>
</dbReference>
<feature type="region of interest" description="Disordered" evidence="15">
    <location>
        <begin position="52"/>
        <end position="73"/>
    </location>
</feature>
<keyword evidence="17" id="KW-1185">Reference proteome</keyword>
<evidence type="ECO:0000313" key="17">
    <source>
        <dbReference type="Proteomes" id="UP000005087"/>
    </source>
</evidence>
<keyword evidence="8 14" id="KW-0350">Heme biosynthesis</keyword>
<dbReference type="PANTHER" id="PTHR43448">
    <property type="entry name" value="PROTOHEME IX FARNESYLTRANSFERASE, MITOCHONDRIAL"/>
    <property type="match status" value="1"/>
</dbReference>
<evidence type="ECO:0000256" key="14">
    <source>
        <dbReference type="HAMAP-Rule" id="MF_00154"/>
    </source>
</evidence>
<dbReference type="HOGENOM" id="CLU_029631_0_1_11"/>
<gene>
    <name evidence="14" type="primary">ctaB</name>
    <name evidence="16" type="ORF">SacglDRAFT_01823</name>
</gene>
<evidence type="ECO:0000256" key="7">
    <source>
        <dbReference type="ARBA" id="ARBA00022989"/>
    </source>
</evidence>
<comment type="subcellular location">
    <subcellularLocation>
        <location evidence="1 14">Cell membrane</location>
        <topology evidence="1 14">Multi-pass membrane protein</topology>
    </subcellularLocation>
</comment>
<keyword evidence="5 14" id="KW-0808">Transferase</keyword>
<dbReference type="EC" id="2.5.1.141" evidence="3 14"/>
<accession>I1D1B0</accession>
<feature type="transmembrane region" description="Helical" evidence="14">
    <location>
        <begin position="186"/>
        <end position="207"/>
    </location>
</feature>
<dbReference type="NCBIfam" id="NF003349">
    <property type="entry name" value="PRK04375.1-2"/>
    <property type="match status" value="1"/>
</dbReference>
<dbReference type="GO" id="GO:0048034">
    <property type="term" value="P:heme O biosynthetic process"/>
    <property type="evidence" value="ECO:0007669"/>
    <property type="project" value="UniProtKB-UniRule"/>
</dbReference>
<evidence type="ECO:0000256" key="13">
    <source>
        <dbReference type="ARBA" id="ARBA00047690"/>
    </source>
</evidence>
<dbReference type="FunFam" id="1.10.357.140:FF:000001">
    <property type="entry name" value="Protoheme IX farnesyltransferase"/>
    <property type="match status" value="1"/>
</dbReference>
<organism evidence="16 17">
    <name type="scientific">Saccharomonospora glauca K62</name>
    <dbReference type="NCBI Taxonomy" id="928724"/>
    <lineage>
        <taxon>Bacteria</taxon>
        <taxon>Bacillati</taxon>
        <taxon>Actinomycetota</taxon>
        <taxon>Actinomycetes</taxon>
        <taxon>Pseudonocardiales</taxon>
        <taxon>Pseudonocardiaceae</taxon>
        <taxon>Saccharomonospora</taxon>
    </lineage>
</organism>
<evidence type="ECO:0000256" key="9">
    <source>
        <dbReference type="ARBA" id="ARBA00023136"/>
    </source>
</evidence>
<comment type="function">
    <text evidence="14">Converts heme B (protoheme IX) to heme O by substitution of the vinyl group on carbon 2 of heme B porphyrin ring with a hydroxyethyl farnesyl side group.</text>
</comment>
<dbReference type="GO" id="GO:0008495">
    <property type="term" value="F:protoheme IX farnesyltransferase activity"/>
    <property type="evidence" value="ECO:0007669"/>
    <property type="project" value="UniProtKB-UniRule"/>
</dbReference>
<sequence length="373" mass="40592">MLRATVGVTSVPLAGAAGQGPRPLYYDLSRYRVHADALDEIQGTGSEMSLVNAAHGRSEHTSAVHPTGESEAGGRRGLREVIGAYAALAKPRVIELLLVTTIPAMFLAGREIPSPWLVLATLVGGTMAAGSANALNCVIDADIDKVMKRTRRRPLVRDSVPRRNALIFGVALGVASFGLLYATVNLLSAVLAVVTILFYIFVYTLLLKRRTPQNVVWGGAAGCMPVVIGWAAVTGTVEWPAFVMFGVVFFWTPPHTWALAMRYREDYERAGVPMLPVVATPRHVAKQILVYSWVMVAWTLLLVPATSWLYTAFAVLSGAWFLFYAHRLYRGVVRGEKTKPMALFHRSNTYLMIVFVAIAVDAAIGLPVLGLPF</sequence>
<reference evidence="16 17" key="1">
    <citation type="submission" date="2011-09" db="EMBL/GenBank/DDBJ databases">
        <authorList>
            <consortium name="US DOE Joint Genome Institute (JGI-PGF)"/>
            <person name="Lucas S."/>
            <person name="Han J."/>
            <person name="Lapidus A."/>
            <person name="Cheng J.-F."/>
            <person name="Goodwin L."/>
            <person name="Pitluck S."/>
            <person name="Peters L."/>
            <person name="Land M.L."/>
            <person name="Hauser L."/>
            <person name="Brambilla E."/>
            <person name="Klenk H.-P."/>
            <person name="Woyke T.J."/>
        </authorList>
    </citation>
    <scope>NUCLEOTIDE SEQUENCE [LARGE SCALE GENOMIC DNA]</scope>
    <source>
        <strain evidence="16 17">K62</strain>
    </source>
</reference>
<evidence type="ECO:0000256" key="6">
    <source>
        <dbReference type="ARBA" id="ARBA00022692"/>
    </source>
</evidence>
<dbReference type="Pfam" id="PF01040">
    <property type="entry name" value="UbiA"/>
    <property type="match status" value="1"/>
</dbReference>
<keyword evidence="9 14" id="KW-0472">Membrane</keyword>
<dbReference type="CDD" id="cd13957">
    <property type="entry name" value="PT_UbiA_Cox10"/>
    <property type="match status" value="1"/>
</dbReference>
<dbReference type="GO" id="GO:0005886">
    <property type="term" value="C:plasma membrane"/>
    <property type="evidence" value="ECO:0007669"/>
    <property type="project" value="UniProtKB-SubCell"/>
</dbReference>
<dbReference type="NCBIfam" id="TIGR01473">
    <property type="entry name" value="cyoE_ctaB"/>
    <property type="match status" value="1"/>
</dbReference>
<evidence type="ECO:0000256" key="4">
    <source>
        <dbReference type="ARBA" id="ARBA00022475"/>
    </source>
</evidence>
<dbReference type="eggNOG" id="COG0109">
    <property type="taxonomic scope" value="Bacteria"/>
</dbReference>
<proteinExistence type="inferred from homology"/>
<evidence type="ECO:0000256" key="12">
    <source>
        <dbReference type="ARBA" id="ARBA00042475"/>
    </source>
</evidence>
<comment type="pathway">
    <text evidence="2 14">Porphyrin-containing compound metabolism; heme O biosynthesis; heme O from protoheme: step 1/1.</text>
</comment>
<comment type="catalytic activity">
    <reaction evidence="13 14">
        <text>heme b + (2E,6E)-farnesyl diphosphate + H2O = Fe(II)-heme o + diphosphate</text>
        <dbReference type="Rhea" id="RHEA:28070"/>
        <dbReference type="ChEBI" id="CHEBI:15377"/>
        <dbReference type="ChEBI" id="CHEBI:33019"/>
        <dbReference type="ChEBI" id="CHEBI:60344"/>
        <dbReference type="ChEBI" id="CHEBI:60530"/>
        <dbReference type="ChEBI" id="CHEBI:175763"/>
        <dbReference type="EC" id="2.5.1.141"/>
    </reaction>
</comment>
<dbReference type="Proteomes" id="UP000005087">
    <property type="component" value="Chromosome"/>
</dbReference>
<comment type="similarity">
    <text evidence="14">Belongs to the UbiA prenyltransferase family. Protoheme IX farnesyltransferase subfamily.</text>
</comment>
<evidence type="ECO:0000313" key="16">
    <source>
        <dbReference type="EMBL" id="EIE98734.1"/>
    </source>
</evidence>
<feature type="transmembrane region" description="Helical" evidence="14">
    <location>
        <begin position="214"/>
        <end position="233"/>
    </location>
</feature>
<keyword evidence="4 14" id="KW-1003">Cell membrane</keyword>
<dbReference type="UniPathway" id="UPA00834">
    <property type="reaction ID" value="UER00712"/>
</dbReference>
<evidence type="ECO:0000256" key="2">
    <source>
        <dbReference type="ARBA" id="ARBA00004919"/>
    </source>
</evidence>
<evidence type="ECO:0000256" key="15">
    <source>
        <dbReference type="SAM" id="MobiDB-lite"/>
    </source>
</evidence>
<protein>
    <recommendedName>
        <fullName evidence="11 14">Protoheme IX farnesyltransferase</fullName>
        <ecNumber evidence="3 14">2.5.1.141</ecNumber>
    </recommendedName>
    <alternativeName>
        <fullName evidence="12 14">Heme B farnesyltransferase</fullName>
    </alternativeName>
    <alternativeName>
        <fullName evidence="10 14">Heme O synthase</fullName>
    </alternativeName>
</protein>
<feature type="transmembrane region" description="Helical" evidence="14">
    <location>
        <begin position="308"/>
        <end position="329"/>
    </location>
</feature>
<dbReference type="AlphaFoldDB" id="I1D1B0"/>
<keyword evidence="7 14" id="KW-1133">Transmembrane helix</keyword>
<name>I1D1B0_9PSEU</name>
<dbReference type="STRING" id="928724.SacglDRAFT_01823"/>
<dbReference type="InterPro" id="IPR006369">
    <property type="entry name" value="Protohaem_IX_farnesylTrfase"/>
</dbReference>
<dbReference type="InterPro" id="IPR044878">
    <property type="entry name" value="UbiA_sf"/>
</dbReference>
<feature type="transmembrane region" description="Helical" evidence="14">
    <location>
        <begin position="350"/>
        <end position="371"/>
    </location>
</feature>
<evidence type="ECO:0000256" key="11">
    <source>
        <dbReference type="ARBA" id="ARBA00040810"/>
    </source>
</evidence>
<evidence type="ECO:0000256" key="5">
    <source>
        <dbReference type="ARBA" id="ARBA00022679"/>
    </source>
</evidence>
<reference evidence="17" key="2">
    <citation type="submission" date="2012-01" db="EMBL/GenBank/DDBJ databases">
        <title>Noncontiguous Finished sequence of chromosome of Saccharomonospora glauca K62.</title>
        <authorList>
            <consortium name="US DOE Joint Genome Institute"/>
            <person name="Lucas S."/>
            <person name="Han J."/>
            <person name="Lapidus A."/>
            <person name="Cheng J.-F."/>
            <person name="Goodwin L."/>
            <person name="Pitluck S."/>
            <person name="Peters L."/>
            <person name="Mikhailova N."/>
            <person name="Held B."/>
            <person name="Detter J.C."/>
            <person name="Han C."/>
            <person name="Tapia R."/>
            <person name="Land M."/>
            <person name="Hauser L."/>
            <person name="Kyrpides N."/>
            <person name="Ivanova N."/>
            <person name="Pagani I."/>
            <person name="Brambilla E.-M."/>
            <person name="Klenk H.-P."/>
            <person name="Woyke T."/>
        </authorList>
    </citation>
    <scope>NUCLEOTIDE SEQUENCE [LARGE SCALE GENOMIC DNA]</scope>
    <source>
        <strain evidence="17">K62</strain>
    </source>
</reference>
<keyword evidence="6 14" id="KW-0812">Transmembrane</keyword>